<dbReference type="InterPro" id="IPR027417">
    <property type="entry name" value="P-loop_NTPase"/>
</dbReference>
<keyword evidence="4" id="KW-1185">Reference proteome</keyword>
<feature type="domain" description="DUF234" evidence="2">
    <location>
        <begin position="316"/>
        <end position="414"/>
    </location>
</feature>
<proteinExistence type="predicted"/>
<dbReference type="Proteomes" id="UP000711736">
    <property type="component" value="Unassembled WGS sequence"/>
</dbReference>
<dbReference type="InterPro" id="IPR011579">
    <property type="entry name" value="ATPase_dom"/>
</dbReference>
<feature type="domain" description="ATPase" evidence="1">
    <location>
        <begin position="2"/>
        <end position="206"/>
    </location>
</feature>
<comment type="caution">
    <text evidence="3">The sequence shown here is derived from an EMBL/GenBank/DDBJ whole genome shotgun (WGS) entry which is preliminary data.</text>
</comment>
<evidence type="ECO:0000259" key="1">
    <source>
        <dbReference type="Pfam" id="PF01637"/>
    </source>
</evidence>
<accession>A0ABS5UXI6</accession>
<sequence length="476" mass="54319">MFVGREHELQVLEDLWSQSDFQMLVLYGRRRVGKTALLDEFSRNRRTLMFTARQQTSTANLRDFSREIYRFFGEPTTLPAFSLWQDAFDFIIEKSRQEPSQRILFIFDEFPYAALSERSLPSILQVAIDHGFKNANVMMVLCGSNEGFMESEVLGYKSPLYGRRTAQIRLKPFDVFDTARMLSFATPIDVVQYYATFGGTPYYLKQIRSNLSYVQNVIRLLFDTSGLLYEEPLMLLRQELRDIAVYNSVIGAIGAGATRQNKIADKAGLASSSTASKYLSVLSDLGLIERRVPFGEDPSHTRKGLWMIGDPFFAFWYRFVGPNVERVERGDGELVVESDVIGPALDTYIGQQFELMCEQWLIRTNRAGRLPFQATKFGKWWGTDARLRQETDIDVVAANANDRNILLGECKWRTNLDISETLHVLRSRADLIPGYTDQHFALFVKTDELAQVARSRNEPDLLVASANDMFTPAVAL</sequence>
<dbReference type="SUPFAM" id="SSF52540">
    <property type="entry name" value="P-loop containing nucleoside triphosphate hydrolases"/>
    <property type="match status" value="1"/>
</dbReference>
<dbReference type="RefSeq" id="WP_214377029.1">
    <property type="nucleotide sequence ID" value="NZ_JAFEJU010000010.1"/>
</dbReference>
<evidence type="ECO:0000313" key="4">
    <source>
        <dbReference type="Proteomes" id="UP000711736"/>
    </source>
</evidence>
<dbReference type="GO" id="GO:0005524">
    <property type="term" value="F:ATP binding"/>
    <property type="evidence" value="ECO:0007669"/>
    <property type="project" value="UniProtKB-KW"/>
</dbReference>
<dbReference type="Pfam" id="PF03008">
    <property type="entry name" value="DUF234"/>
    <property type="match status" value="1"/>
</dbReference>
<dbReference type="Pfam" id="PF01637">
    <property type="entry name" value="ATPase_2"/>
    <property type="match status" value="1"/>
</dbReference>
<dbReference type="EMBL" id="JAFEJU010000010">
    <property type="protein sequence ID" value="MBT1175839.1"/>
    <property type="molecule type" value="Genomic_DNA"/>
</dbReference>
<name>A0ABS5UXI6_9BIFI</name>
<dbReference type="PANTHER" id="PTHR34704">
    <property type="entry name" value="ATPASE"/>
    <property type="match status" value="1"/>
</dbReference>
<dbReference type="InterPro" id="IPR004256">
    <property type="entry name" value="DUF234"/>
</dbReference>
<organism evidence="3 4">
    <name type="scientific">Bifidobacterium colobi</name>
    <dbReference type="NCBI Taxonomy" id="2809026"/>
    <lineage>
        <taxon>Bacteria</taxon>
        <taxon>Bacillati</taxon>
        <taxon>Actinomycetota</taxon>
        <taxon>Actinomycetes</taxon>
        <taxon>Bifidobacteriales</taxon>
        <taxon>Bifidobacteriaceae</taxon>
        <taxon>Bifidobacterium</taxon>
    </lineage>
</organism>
<keyword evidence="3" id="KW-0547">Nucleotide-binding</keyword>
<reference evidence="3 4" key="1">
    <citation type="journal article" date="2021" name="Environ. Microbiol.">
        <title>Genetic insights into the dark matter of the mammalian gut microbiota through targeted genome reconstruction.</title>
        <authorList>
            <person name="Lugli G.A."/>
            <person name="Alessandri G."/>
            <person name="Milani C."/>
            <person name="Viappiani A."/>
            <person name="Fontana F."/>
            <person name="Tarracchini C."/>
            <person name="Mancabelli L."/>
            <person name="Argentini C."/>
            <person name="Ruiz L."/>
            <person name="Margolles A."/>
            <person name="van Sinderen D."/>
            <person name="Turroni F."/>
            <person name="Ventura M."/>
        </authorList>
    </citation>
    <scope>NUCLEOTIDE SEQUENCE [LARGE SCALE GENOMIC DNA]</scope>
    <source>
        <strain evidence="3 4">LC6</strain>
    </source>
</reference>
<evidence type="ECO:0000259" key="2">
    <source>
        <dbReference type="Pfam" id="PF03008"/>
    </source>
</evidence>
<evidence type="ECO:0000313" key="3">
    <source>
        <dbReference type="EMBL" id="MBT1175839.1"/>
    </source>
</evidence>
<gene>
    <name evidence="3" type="ORF">JS530_10085</name>
</gene>
<protein>
    <submittedName>
        <fullName evidence="3">ATP-binding protein</fullName>
    </submittedName>
</protein>
<dbReference type="Gene3D" id="3.40.50.300">
    <property type="entry name" value="P-loop containing nucleotide triphosphate hydrolases"/>
    <property type="match status" value="1"/>
</dbReference>
<dbReference type="PANTHER" id="PTHR34704:SF1">
    <property type="entry name" value="ATPASE"/>
    <property type="match status" value="1"/>
</dbReference>
<keyword evidence="3" id="KW-0067">ATP-binding</keyword>